<comment type="caution">
    <text evidence="3">The sequence shown here is derived from an EMBL/GenBank/DDBJ whole genome shotgun (WGS) entry which is preliminary data.</text>
</comment>
<evidence type="ECO:0000313" key="4">
    <source>
        <dbReference type="Proteomes" id="UP000019678"/>
    </source>
</evidence>
<feature type="compositionally biased region" description="Pro residues" evidence="1">
    <location>
        <begin position="243"/>
        <end position="260"/>
    </location>
</feature>
<proteinExistence type="predicted"/>
<dbReference type="OrthoDB" id="5486412at2"/>
<feature type="signal peptide" evidence="2">
    <location>
        <begin position="1"/>
        <end position="46"/>
    </location>
</feature>
<feature type="compositionally biased region" description="Low complexity" evidence="1">
    <location>
        <begin position="225"/>
        <end position="242"/>
    </location>
</feature>
<dbReference type="RefSeq" id="WP_044250609.1">
    <property type="nucleotide sequence ID" value="NZ_ASRX01000100.1"/>
</dbReference>
<accession>A0A017SUT0</accession>
<dbReference type="STRING" id="1192034.CAP_0297"/>
<evidence type="ECO:0000313" key="3">
    <source>
        <dbReference type="EMBL" id="EYF00729.1"/>
    </source>
</evidence>
<gene>
    <name evidence="3" type="ORF">CAP_0297</name>
</gene>
<name>A0A017SUT0_9BACT</name>
<dbReference type="NCBIfam" id="NF047436">
    <property type="entry name" value="LA_2272_repeat"/>
    <property type="match status" value="1"/>
</dbReference>
<feature type="compositionally biased region" description="Pro residues" evidence="1">
    <location>
        <begin position="191"/>
        <end position="202"/>
    </location>
</feature>
<keyword evidence="2" id="KW-0732">Signal</keyword>
<organism evidence="3 4">
    <name type="scientific">Chondromyces apiculatus DSM 436</name>
    <dbReference type="NCBI Taxonomy" id="1192034"/>
    <lineage>
        <taxon>Bacteria</taxon>
        <taxon>Pseudomonadati</taxon>
        <taxon>Myxococcota</taxon>
        <taxon>Polyangia</taxon>
        <taxon>Polyangiales</taxon>
        <taxon>Polyangiaceae</taxon>
        <taxon>Chondromyces</taxon>
    </lineage>
</organism>
<reference evidence="3 4" key="1">
    <citation type="submission" date="2013-05" db="EMBL/GenBank/DDBJ databases">
        <title>Genome assembly of Chondromyces apiculatus DSM 436.</title>
        <authorList>
            <person name="Sharma G."/>
            <person name="Khatri I."/>
            <person name="Kaur C."/>
            <person name="Mayilraj S."/>
            <person name="Subramanian S."/>
        </authorList>
    </citation>
    <scope>NUCLEOTIDE SEQUENCE [LARGE SCALE GENOMIC DNA]</scope>
    <source>
        <strain evidence="3 4">DSM 436</strain>
    </source>
</reference>
<sequence>MPPAADPSTWAPRAPGARAWRRALLLPALLPALLGAALGHAPASFAADPAPPPGNPPPSAAADADAAANATSGAPLMDARLVLVLAHLPPGTDAEQVRSAIARELGMTVTLAPSWTGPSALVLRRDTASTAPTAHRAALTFHAEDGRLVERAVDLPANPAQAVEVIALLAGNLVRNEAAELSEAFGQRLPAAPPLAAPAPRRPSPEQGRGASPPTTNPSAPGLTTPSGPSAPRSTAPSAPSAPSTPPAPSAPSAPSPCGRPPSARASVTPFGLDLAPFVGTSTFTGVHVRRNLALNLTVGLSEGPLGFELGGLNIATQGACGVQAAVGANLVTAPVSGWQLSVLGNTGTALTGVQTSAGANVSTGDAEGLQLGGVNVTTGALSGVQLGLANITTGTLSGVQFGAVNIAAQGITGLQLGVVNIAPRSTLSLGVLTIIPEGRTHVDLWATDEGFLMAGLKHGGDAFHNLYGAGIRPGSDGVRAWVAYGLGGHLDATSRLFVDVDLLSYSLIAPSDPFSLVLQLRAVLGVRLLRGVALFGGLTFNQHLSADPDAESLGLLGGARFHEGDTGFALRAMWPGFTLGVQGL</sequence>
<keyword evidence="4" id="KW-1185">Reference proteome</keyword>
<dbReference type="eggNOG" id="COG4249">
    <property type="taxonomic scope" value="Bacteria"/>
</dbReference>
<dbReference type="Proteomes" id="UP000019678">
    <property type="component" value="Unassembled WGS sequence"/>
</dbReference>
<dbReference type="EMBL" id="ASRX01000100">
    <property type="protein sequence ID" value="EYF00729.1"/>
    <property type="molecule type" value="Genomic_DNA"/>
</dbReference>
<feature type="compositionally biased region" description="Pro residues" evidence="1">
    <location>
        <begin position="49"/>
        <end position="59"/>
    </location>
</feature>
<feature type="region of interest" description="Disordered" evidence="1">
    <location>
        <begin position="47"/>
        <end position="67"/>
    </location>
</feature>
<evidence type="ECO:0000256" key="2">
    <source>
        <dbReference type="SAM" id="SignalP"/>
    </source>
</evidence>
<feature type="region of interest" description="Disordered" evidence="1">
    <location>
        <begin position="191"/>
        <end position="266"/>
    </location>
</feature>
<feature type="compositionally biased region" description="Polar residues" evidence="1">
    <location>
        <begin position="213"/>
        <end position="224"/>
    </location>
</feature>
<dbReference type="InterPro" id="IPR058093">
    <property type="entry name" value="LA_2272-like"/>
</dbReference>
<feature type="chain" id="PRO_5001496044" evidence="2">
    <location>
        <begin position="47"/>
        <end position="585"/>
    </location>
</feature>
<protein>
    <submittedName>
        <fullName evidence="3">Uncharacterized protein</fullName>
    </submittedName>
</protein>
<evidence type="ECO:0000256" key="1">
    <source>
        <dbReference type="SAM" id="MobiDB-lite"/>
    </source>
</evidence>
<dbReference type="AlphaFoldDB" id="A0A017SUT0"/>